<feature type="region of interest" description="Disordered" evidence="2">
    <location>
        <begin position="1"/>
        <end position="45"/>
    </location>
</feature>
<evidence type="ECO:0000256" key="2">
    <source>
        <dbReference type="SAM" id="MobiDB-lite"/>
    </source>
</evidence>
<organism evidence="3 4">
    <name type="scientific">Paramuricea clavata</name>
    <name type="common">Red gorgonian</name>
    <name type="synonym">Violescent sea-whip</name>
    <dbReference type="NCBI Taxonomy" id="317549"/>
    <lineage>
        <taxon>Eukaryota</taxon>
        <taxon>Metazoa</taxon>
        <taxon>Cnidaria</taxon>
        <taxon>Anthozoa</taxon>
        <taxon>Octocorallia</taxon>
        <taxon>Malacalcyonacea</taxon>
        <taxon>Plexauridae</taxon>
        <taxon>Paramuricea</taxon>
    </lineage>
</organism>
<evidence type="ECO:0000313" key="4">
    <source>
        <dbReference type="Proteomes" id="UP001152795"/>
    </source>
</evidence>
<sequence>MGDKNASKRGAQSLNNSLSNTPNKPVRSKIPKPNDCKEGKKEENSTEIQAMFQHIMDKLGKLDVIDSRVQSVEHELKEMKKSLDFVHEEVEDLKKENAKLKKSDGETQERLATLEKQNDMMKNRLIDLQTSILESHLEIQDAKLIKLDRSHRMGKKQQGKTRAIVAKFNYFPDKVRVLAIAKKLKDTGIAISEQFPEEIVNIRKKLMPVFKKARAEGKKVKM</sequence>
<protein>
    <submittedName>
        <fullName evidence="3">Uncharacterized protein</fullName>
    </submittedName>
</protein>
<keyword evidence="4" id="KW-1185">Reference proteome</keyword>
<dbReference type="SUPFAM" id="SSF57997">
    <property type="entry name" value="Tropomyosin"/>
    <property type="match status" value="1"/>
</dbReference>
<comment type="caution">
    <text evidence="3">The sequence shown here is derived from an EMBL/GenBank/DDBJ whole genome shotgun (WGS) entry which is preliminary data.</text>
</comment>
<dbReference type="AlphaFoldDB" id="A0A7D9EB84"/>
<evidence type="ECO:0000313" key="3">
    <source>
        <dbReference type="EMBL" id="CAB4003193.1"/>
    </source>
</evidence>
<gene>
    <name evidence="3" type="ORF">PACLA_8A028379</name>
</gene>
<feature type="compositionally biased region" description="Polar residues" evidence="2">
    <location>
        <begin position="10"/>
        <end position="23"/>
    </location>
</feature>
<feature type="non-terminal residue" evidence="3">
    <location>
        <position position="1"/>
    </location>
</feature>
<proteinExistence type="predicted"/>
<dbReference type="OrthoDB" id="10066957at2759"/>
<accession>A0A7D9EB84</accession>
<dbReference type="Proteomes" id="UP001152795">
    <property type="component" value="Unassembled WGS sequence"/>
</dbReference>
<evidence type="ECO:0000256" key="1">
    <source>
        <dbReference type="SAM" id="Coils"/>
    </source>
</evidence>
<feature type="compositionally biased region" description="Basic and acidic residues" evidence="2">
    <location>
        <begin position="32"/>
        <end position="44"/>
    </location>
</feature>
<name>A0A7D9EB84_PARCT</name>
<keyword evidence="1" id="KW-0175">Coiled coil</keyword>
<dbReference type="Gene3D" id="3.30.70.1820">
    <property type="entry name" value="L1 transposable element, RRM domain"/>
    <property type="match status" value="1"/>
</dbReference>
<reference evidence="3" key="1">
    <citation type="submission" date="2020-04" db="EMBL/GenBank/DDBJ databases">
        <authorList>
            <person name="Alioto T."/>
            <person name="Alioto T."/>
            <person name="Gomez Garrido J."/>
        </authorList>
    </citation>
    <scope>NUCLEOTIDE SEQUENCE</scope>
    <source>
        <strain evidence="3">A484AB</strain>
    </source>
</reference>
<dbReference type="EMBL" id="CACRXK020004563">
    <property type="protein sequence ID" value="CAB4003193.1"/>
    <property type="molecule type" value="Genomic_DNA"/>
</dbReference>
<feature type="coiled-coil region" evidence="1">
    <location>
        <begin position="62"/>
        <end position="131"/>
    </location>
</feature>